<dbReference type="InterPro" id="IPR011042">
    <property type="entry name" value="6-blade_b-propeller_TolB-like"/>
</dbReference>
<keyword evidence="2 4" id="KW-0472">Membrane</keyword>
<dbReference type="InterPro" id="IPR008969">
    <property type="entry name" value="CarboxyPept-like_regulatory"/>
</dbReference>
<dbReference type="Gene3D" id="1.25.40.10">
    <property type="entry name" value="Tetratricopeptide repeat domain"/>
    <property type="match status" value="1"/>
</dbReference>
<dbReference type="CDD" id="cd07185">
    <property type="entry name" value="OmpA_C-like"/>
    <property type="match status" value="1"/>
</dbReference>
<dbReference type="SUPFAM" id="SSF82171">
    <property type="entry name" value="DPP6 N-terminal domain-like"/>
    <property type="match status" value="1"/>
</dbReference>
<evidence type="ECO:0000313" key="8">
    <source>
        <dbReference type="EMBL" id="TDO19620.1"/>
    </source>
</evidence>
<dbReference type="SUPFAM" id="SSF103088">
    <property type="entry name" value="OmpA-like"/>
    <property type="match status" value="1"/>
</dbReference>
<accession>A0A4R6IBN4</accession>
<dbReference type="OrthoDB" id="9809364at2"/>
<dbReference type="InterPro" id="IPR011990">
    <property type="entry name" value="TPR-like_helical_dom_sf"/>
</dbReference>
<dbReference type="RefSeq" id="WP_133558842.1">
    <property type="nucleotide sequence ID" value="NZ_SNWM01000006.1"/>
</dbReference>
<feature type="signal peptide" evidence="6">
    <location>
        <begin position="1"/>
        <end position="19"/>
    </location>
</feature>
<gene>
    <name evidence="8" type="ORF">CLV32_4243</name>
</gene>
<dbReference type="Gene3D" id="2.60.40.1120">
    <property type="entry name" value="Carboxypeptidase-like, regulatory domain"/>
    <property type="match status" value="1"/>
</dbReference>
<dbReference type="GO" id="GO:0009279">
    <property type="term" value="C:cell outer membrane"/>
    <property type="evidence" value="ECO:0007669"/>
    <property type="project" value="UniProtKB-SubCell"/>
</dbReference>
<evidence type="ECO:0000259" key="7">
    <source>
        <dbReference type="PROSITE" id="PS51123"/>
    </source>
</evidence>
<reference evidence="8 9" key="1">
    <citation type="submission" date="2019-03" db="EMBL/GenBank/DDBJ databases">
        <title>Genomic Encyclopedia of Archaeal and Bacterial Type Strains, Phase II (KMG-II): from individual species to whole genera.</title>
        <authorList>
            <person name="Goeker M."/>
        </authorList>
    </citation>
    <scope>NUCLEOTIDE SEQUENCE [LARGE SCALE GENOMIC DNA]</scope>
    <source>
        <strain evidence="8 9">DSM 19034</strain>
    </source>
</reference>
<sequence length="670" mass="75703">MKRYILICLCLLTGNALQAQFVAKSKRAADVYFQHKDYYAAAEYYKKSLQLSSDSGGFVPPYGFDKKIKEESPKRADYEYAVYQLAHSLRLYKNFKDAEGWYAIAQEFAEPQYAQAGYWYGETLMTNQRFAEAIIAFRNFLAKDKTNDEYAAKSRMNIASCNFALYEMSYPRLYQLTRLTNAVNGKGSNYTPYLIGGKFYFTSSRPVSVAGKDEVLVNKKDEKVIKKESPYLNSVYEVTGDLLSSQVNLKRVEFDPKDKESAAPAIHPNGKLMYVTRWSKGTRNIYEVTATGDDKDKDKEKVWSTTQGLVANINVNGYNSMQPFISKDGKYLMFSSDRPGGQGKYDIWYCQIRKDGTLGLAVNMGPKINSKEDEEAPYYNSTTKRLMYSSAGKVGLGGLDFYESMGDFSTWTDPTNMGYPFNSSKDDVYFTPTDDLDNTGYISSDRQSVCCLEIFHIKRDYLNVQGKLLDCKTNKPLVGATVTLTDSTGQHKAITDAQGIYKLNITTNRKVKLLAEMPEYFAKVVNFGYETLSKSDTLFSSDLCLVPFKVDKPIVLKDIYYEFNSAELNDASKTTLDQLFTIMSDNESIEIELSAHTDNIGTAEYNLELSEKRAKSCVDYLIAKGIPASHMVSKGYGFTKPIAPNQLPDGKDNPEGRQMNRRTEFKVTKK</sequence>
<evidence type="ECO:0000313" key="9">
    <source>
        <dbReference type="Proteomes" id="UP000295499"/>
    </source>
</evidence>
<feature type="chain" id="PRO_5021005603" evidence="6">
    <location>
        <begin position="20"/>
        <end position="670"/>
    </location>
</feature>
<protein>
    <submittedName>
        <fullName evidence="8">WD40 repeat protein</fullName>
    </submittedName>
</protein>
<evidence type="ECO:0000256" key="6">
    <source>
        <dbReference type="SAM" id="SignalP"/>
    </source>
</evidence>
<keyword evidence="3" id="KW-0998">Cell outer membrane</keyword>
<evidence type="ECO:0000256" key="2">
    <source>
        <dbReference type="ARBA" id="ARBA00023136"/>
    </source>
</evidence>
<evidence type="ECO:0000256" key="1">
    <source>
        <dbReference type="ARBA" id="ARBA00004442"/>
    </source>
</evidence>
<evidence type="ECO:0000256" key="3">
    <source>
        <dbReference type="ARBA" id="ARBA00023237"/>
    </source>
</evidence>
<feature type="compositionally biased region" description="Basic and acidic residues" evidence="5">
    <location>
        <begin position="661"/>
        <end position="670"/>
    </location>
</feature>
<dbReference type="PRINTS" id="PR01021">
    <property type="entry name" value="OMPADOMAIN"/>
</dbReference>
<evidence type="ECO:0000256" key="4">
    <source>
        <dbReference type="PROSITE-ProRule" id="PRU00473"/>
    </source>
</evidence>
<dbReference type="PANTHER" id="PTHR30329">
    <property type="entry name" value="STATOR ELEMENT OF FLAGELLAR MOTOR COMPLEX"/>
    <property type="match status" value="1"/>
</dbReference>
<dbReference type="InterPro" id="IPR006664">
    <property type="entry name" value="OMP_bac"/>
</dbReference>
<dbReference type="Pfam" id="PF07676">
    <property type="entry name" value="PD40"/>
    <property type="match status" value="1"/>
</dbReference>
<dbReference type="InterPro" id="IPR050330">
    <property type="entry name" value="Bact_OuterMem_StrucFunc"/>
</dbReference>
<dbReference type="EMBL" id="SNWM01000006">
    <property type="protein sequence ID" value="TDO19620.1"/>
    <property type="molecule type" value="Genomic_DNA"/>
</dbReference>
<dbReference type="Pfam" id="PF00691">
    <property type="entry name" value="OmpA"/>
    <property type="match status" value="1"/>
</dbReference>
<comment type="caution">
    <text evidence="8">The sequence shown here is derived from an EMBL/GenBank/DDBJ whole genome shotgun (WGS) entry which is preliminary data.</text>
</comment>
<dbReference type="SUPFAM" id="SSF49464">
    <property type="entry name" value="Carboxypeptidase regulatory domain-like"/>
    <property type="match status" value="1"/>
</dbReference>
<feature type="region of interest" description="Disordered" evidence="5">
    <location>
        <begin position="642"/>
        <end position="670"/>
    </location>
</feature>
<dbReference type="PANTHER" id="PTHR30329:SF21">
    <property type="entry name" value="LIPOPROTEIN YIAD-RELATED"/>
    <property type="match status" value="1"/>
</dbReference>
<dbReference type="Gene3D" id="3.30.1330.60">
    <property type="entry name" value="OmpA-like domain"/>
    <property type="match status" value="1"/>
</dbReference>
<organism evidence="8 9">
    <name type="scientific">Pedobacter duraquae</name>
    <dbReference type="NCBI Taxonomy" id="425511"/>
    <lineage>
        <taxon>Bacteria</taxon>
        <taxon>Pseudomonadati</taxon>
        <taxon>Bacteroidota</taxon>
        <taxon>Sphingobacteriia</taxon>
        <taxon>Sphingobacteriales</taxon>
        <taxon>Sphingobacteriaceae</taxon>
        <taxon>Pedobacter</taxon>
    </lineage>
</organism>
<dbReference type="InterPro" id="IPR006665">
    <property type="entry name" value="OmpA-like"/>
</dbReference>
<evidence type="ECO:0000256" key="5">
    <source>
        <dbReference type="SAM" id="MobiDB-lite"/>
    </source>
</evidence>
<comment type="subcellular location">
    <subcellularLocation>
        <location evidence="1">Cell outer membrane</location>
    </subcellularLocation>
</comment>
<dbReference type="Proteomes" id="UP000295499">
    <property type="component" value="Unassembled WGS sequence"/>
</dbReference>
<dbReference type="InterPro" id="IPR036737">
    <property type="entry name" value="OmpA-like_sf"/>
</dbReference>
<keyword evidence="9" id="KW-1185">Reference proteome</keyword>
<keyword evidence="6" id="KW-0732">Signal</keyword>
<dbReference type="PROSITE" id="PS51123">
    <property type="entry name" value="OMPA_2"/>
    <property type="match status" value="1"/>
</dbReference>
<dbReference type="AlphaFoldDB" id="A0A4R6IBN4"/>
<dbReference type="SUPFAM" id="SSF48452">
    <property type="entry name" value="TPR-like"/>
    <property type="match status" value="1"/>
</dbReference>
<feature type="domain" description="OmpA-like" evidence="7">
    <location>
        <begin position="550"/>
        <end position="670"/>
    </location>
</feature>
<proteinExistence type="predicted"/>
<dbReference type="InterPro" id="IPR011659">
    <property type="entry name" value="WD40"/>
</dbReference>
<dbReference type="Gene3D" id="2.120.10.30">
    <property type="entry name" value="TolB, C-terminal domain"/>
    <property type="match status" value="1"/>
</dbReference>
<name>A0A4R6IBN4_9SPHI</name>